<accession>A0A8S5R358</accession>
<feature type="region of interest" description="Disordered" evidence="1">
    <location>
        <begin position="1"/>
        <end position="38"/>
    </location>
</feature>
<sequence length="252" mass="28302">MDGDNLDVNKNLETGDGQTQNPQEQLENNPEILDNQNNNIQDKEVEGDIFDPTKMTFDDVETSFNGYDLSSLKEKIDASEDSVKALESYTSKFQELGLSQEQVLGIVGFMAEQGEQAQSPQGIREELNKHLTFEEKRAYQANCNLLQRALKGTPEEKFFNAIASDPYAIKVLGRVINFAKGGNNVSAARTERETRANTYISGDKAVDIFNKYLSESLGKGIDDKEKAKKANELRSMLATEEDKKYFNEIITY</sequence>
<evidence type="ECO:0000256" key="1">
    <source>
        <dbReference type="SAM" id="MobiDB-lite"/>
    </source>
</evidence>
<dbReference type="EMBL" id="BK015804">
    <property type="protein sequence ID" value="DAE25926.1"/>
    <property type="molecule type" value="Genomic_DNA"/>
</dbReference>
<proteinExistence type="predicted"/>
<reference evidence="2" key="1">
    <citation type="journal article" date="2021" name="Proc. Natl. Acad. Sci. U.S.A.">
        <title>A Catalog of Tens of Thousands of Viruses from Human Metagenomes Reveals Hidden Associations with Chronic Diseases.</title>
        <authorList>
            <person name="Tisza M.J."/>
            <person name="Buck C.B."/>
        </authorList>
    </citation>
    <scope>NUCLEOTIDE SEQUENCE</scope>
    <source>
        <strain evidence="2">Ct8nN1</strain>
    </source>
</reference>
<evidence type="ECO:0000313" key="2">
    <source>
        <dbReference type="EMBL" id="DAE25926.1"/>
    </source>
</evidence>
<name>A0A8S5R358_9CAUD</name>
<feature type="compositionally biased region" description="Polar residues" evidence="1">
    <location>
        <begin position="16"/>
        <end position="38"/>
    </location>
</feature>
<organism evidence="2">
    <name type="scientific">Podoviridae sp. ct8nN1</name>
    <dbReference type="NCBI Taxonomy" id="2827296"/>
    <lineage>
        <taxon>Viruses</taxon>
        <taxon>Duplodnaviria</taxon>
        <taxon>Heunggongvirae</taxon>
        <taxon>Uroviricota</taxon>
        <taxon>Caudoviricetes</taxon>
    </lineage>
</organism>
<protein>
    <submittedName>
        <fullName evidence="2">Uncharacterized protein</fullName>
    </submittedName>
</protein>